<dbReference type="Pfam" id="PF13306">
    <property type="entry name" value="LRR_5"/>
    <property type="match status" value="1"/>
</dbReference>
<dbReference type="InterPro" id="IPR026906">
    <property type="entry name" value="LRR_5"/>
</dbReference>
<dbReference type="PANTHER" id="PTHR43308">
    <property type="entry name" value="OUTER MEMBRANE PROTEIN ALPHA-RELATED"/>
    <property type="match status" value="1"/>
</dbReference>
<evidence type="ECO:0000313" key="4">
    <source>
        <dbReference type="Proteomes" id="UP000595792"/>
    </source>
</evidence>
<dbReference type="PANTHER" id="PTHR43308:SF5">
    <property type="entry name" value="S-LAYER PROTEIN _ PEPTIDOGLYCAN ENDO-BETA-N-ACETYLGLUCOSAMINIDASE"/>
    <property type="match status" value="1"/>
</dbReference>
<protein>
    <submittedName>
        <fullName evidence="3">S-layer homology domain-containing protein</fullName>
    </submittedName>
</protein>
<dbReference type="InterPro" id="IPR032675">
    <property type="entry name" value="LRR_dom_sf"/>
</dbReference>
<proteinExistence type="predicted"/>
<organism evidence="3 4">
    <name type="scientific">Flavonifractor plautii</name>
    <name type="common">Fusobacterium plautii</name>
    <dbReference type="NCBI Taxonomy" id="292800"/>
    <lineage>
        <taxon>Bacteria</taxon>
        <taxon>Bacillati</taxon>
        <taxon>Bacillota</taxon>
        <taxon>Clostridia</taxon>
        <taxon>Eubacteriales</taxon>
        <taxon>Oscillospiraceae</taxon>
        <taxon>Flavonifractor</taxon>
    </lineage>
</organism>
<name>A0AAX1KFB8_FLAPL</name>
<evidence type="ECO:0000313" key="3">
    <source>
        <dbReference type="EMBL" id="QQR04540.1"/>
    </source>
</evidence>
<dbReference type="Pfam" id="PF18998">
    <property type="entry name" value="Flg_new_2"/>
    <property type="match status" value="2"/>
</dbReference>
<dbReference type="EMBL" id="CP065315">
    <property type="protein sequence ID" value="QQR04540.1"/>
    <property type="molecule type" value="Genomic_DNA"/>
</dbReference>
<feature type="domain" description="SLH" evidence="2">
    <location>
        <begin position="713"/>
        <end position="776"/>
    </location>
</feature>
<gene>
    <name evidence="3" type="ORF">I5Q84_11085</name>
</gene>
<sequence>MQGNSQLTGILDLSATNVSVIKKSAFSGCSNLTGVVLPKTLKELGSRSSSAGSVFNGCEGLRYIRVAGSSNQNAVFELPEGLTYIGRQTFKNCFASDVDAKVIIPASVETIGSEAFYSKRISQIIIQKEGDGWNPRLTGYDTSAFKTGNDDLLVVFLNRKSYVDYTVGRSFTGAVKRALSYPVTLTFQNAKEGVIKQDKLNYQSIQYEYDEAAGFWAVNQDYLLPQPAGEQVSKPGYNTFWTVDDKKLTDSGKINITSDNPMVEIDYVIQNPTIQPVADGTVQADFHTLSIDLDAAGPHTVGVQVSHPLLKEQQGTEDTYVYFQYCWWDESGEESGVNGPRSRAEPELFSSSAENGILNRVKTGNAVIPIDGQEHARTDGHYYMVEIYGYLVENGGTPELFYKSHHNFIDFGSDSDTEATVSRSYTLQVEVTQVERHAVLFQTGEHGTLEGTSNFAVKDGSTMRKSGYPVPSVAADSGYSFTGWLGTDGITRTSNEVLDLTVTGDMTFTAQYAKDSGSGGSTGTARYTIEASAGHGGGISPDGRVRVSRGSDKTFRITPDAGYEIADVLVDGESVGAVSRYTFETVRKNHTIEAEFRTVEKAPDTGVDRWLNTTDHMAYLNGYGTGLFGPDDHMTRAQAAQMFYNLLLDQKVSAAVRFTDVPADAWYARAVETLASLGMVEGVGGGKFAPERTITRAEFTVMAMRFARLPEGGENPFSDVSSSDWFYDQVVGAVQYGWITGYTDGTFRPEATITRAEVTAITNRLLDRTADEDYVDDHAGELRQFPDVSTSYWAYHDIVEATNAHSYRVYDGEEHWM</sequence>
<feature type="domain" description="SLH" evidence="2">
    <location>
        <begin position="654"/>
        <end position="712"/>
    </location>
</feature>
<dbReference type="InterPro" id="IPR051465">
    <property type="entry name" value="Cell_Envelope_Struct_Comp"/>
</dbReference>
<dbReference type="Gene3D" id="3.80.10.10">
    <property type="entry name" value="Ribonuclease Inhibitor"/>
    <property type="match status" value="2"/>
</dbReference>
<keyword evidence="1" id="KW-0677">Repeat</keyword>
<dbReference type="InterPro" id="IPR044060">
    <property type="entry name" value="Bacterial_rp_domain"/>
</dbReference>
<reference evidence="3 4" key="1">
    <citation type="submission" date="2020-11" db="EMBL/GenBank/DDBJ databases">
        <title>Closed and high quality bacterial genomes of the OMM12 community.</title>
        <authorList>
            <person name="Marbouty M."/>
            <person name="Lamy-Besnier Q."/>
            <person name="Debarbieux L."/>
            <person name="Koszul R."/>
        </authorList>
    </citation>
    <scope>NUCLEOTIDE SEQUENCE [LARGE SCALE GENOMIC DNA]</scope>
    <source>
        <strain evidence="3 4">YL31</strain>
    </source>
</reference>
<dbReference type="InterPro" id="IPR001119">
    <property type="entry name" value="SLH_dom"/>
</dbReference>
<dbReference type="Pfam" id="PF00395">
    <property type="entry name" value="SLH"/>
    <property type="match status" value="3"/>
</dbReference>
<dbReference type="Proteomes" id="UP000595792">
    <property type="component" value="Chromosome"/>
</dbReference>
<evidence type="ECO:0000256" key="1">
    <source>
        <dbReference type="ARBA" id="ARBA00022737"/>
    </source>
</evidence>
<evidence type="ECO:0000259" key="2">
    <source>
        <dbReference type="PROSITE" id="PS51272"/>
    </source>
</evidence>
<dbReference type="PROSITE" id="PS51272">
    <property type="entry name" value="SLH"/>
    <property type="match status" value="2"/>
</dbReference>
<dbReference type="AlphaFoldDB" id="A0AAX1KFB8"/>
<accession>A0AAX1KFB8</accession>